<keyword evidence="1" id="KW-0472">Membrane</keyword>
<evidence type="ECO:0000313" key="2">
    <source>
        <dbReference type="EMBL" id="GAH39843.1"/>
    </source>
</evidence>
<evidence type="ECO:0000256" key="1">
    <source>
        <dbReference type="SAM" id="Phobius"/>
    </source>
</evidence>
<feature type="transmembrane region" description="Helical" evidence="1">
    <location>
        <begin position="12"/>
        <end position="32"/>
    </location>
</feature>
<sequence>MKKMKKWHNKKLFIIFSAIGLAVIIVLSQIRII</sequence>
<gene>
    <name evidence="2" type="ORF">S03H2_24585</name>
</gene>
<comment type="caution">
    <text evidence="2">The sequence shown here is derived from an EMBL/GenBank/DDBJ whole genome shotgun (WGS) entry which is preliminary data.</text>
</comment>
<name>X1H3I0_9ZZZZ</name>
<accession>X1H3I0</accession>
<dbReference type="AlphaFoldDB" id="X1H3I0"/>
<reference evidence="2" key="1">
    <citation type="journal article" date="2014" name="Front. Microbiol.">
        <title>High frequency of phylogenetically diverse reductive dehalogenase-homologous genes in deep subseafloor sedimentary metagenomes.</title>
        <authorList>
            <person name="Kawai M."/>
            <person name="Futagami T."/>
            <person name="Toyoda A."/>
            <person name="Takaki Y."/>
            <person name="Nishi S."/>
            <person name="Hori S."/>
            <person name="Arai W."/>
            <person name="Tsubouchi T."/>
            <person name="Morono Y."/>
            <person name="Uchiyama I."/>
            <person name="Ito T."/>
            <person name="Fujiyama A."/>
            <person name="Inagaki F."/>
            <person name="Takami H."/>
        </authorList>
    </citation>
    <scope>NUCLEOTIDE SEQUENCE</scope>
    <source>
        <strain evidence="2">Expedition CK06-06</strain>
    </source>
</reference>
<organism evidence="2">
    <name type="scientific">marine sediment metagenome</name>
    <dbReference type="NCBI Taxonomy" id="412755"/>
    <lineage>
        <taxon>unclassified sequences</taxon>
        <taxon>metagenomes</taxon>
        <taxon>ecological metagenomes</taxon>
    </lineage>
</organism>
<feature type="non-terminal residue" evidence="2">
    <location>
        <position position="33"/>
    </location>
</feature>
<protein>
    <submittedName>
        <fullName evidence="2">Uncharacterized protein</fullName>
    </submittedName>
</protein>
<keyword evidence="1" id="KW-1133">Transmembrane helix</keyword>
<dbReference type="EMBL" id="BARU01013698">
    <property type="protein sequence ID" value="GAH39843.1"/>
    <property type="molecule type" value="Genomic_DNA"/>
</dbReference>
<proteinExistence type="predicted"/>
<keyword evidence="1" id="KW-0812">Transmembrane</keyword>